<protein>
    <submittedName>
        <fullName evidence="3">Uncharacterized protein</fullName>
    </submittedName>
</protein>
<name>A0A0C9Y608_9AGAR</name>
<keyword evidence="4" id="KW-1185">Reference proteome</keyword>
<feature type="region of interest" description="Disordered" evidence="1">
    <location>
        <begin position="461"/>
        <end position="486"/>
    </location>
</feature>
<sequence>MDSAHPAFYTSGDTLQEQVSHFIASSTPAPSSVFFYLLPPCIILLVIDVAVRISHRPEPLPPITTTTTVGPSAPPHPFHDLAARASQVLADFKELDRRLEKKMHSKLPSPRNLPLIVWTKGNLSGRHYNTPRSRPAIMSMPAQHPPGQNGTPNAVSSAFSNFCERLLLTNRVWKQQREIKGLRDTLRSTKASKCSNAFKAFCDRLLLSNQIWKMQRQIDELIAEGEKMKRSRVATVTRAAKQMVLDVRKERLLEEFVKDLIQELEESKRVVGQMKEAHEHEVLEVTGEWSREYRKLAREVERLQLAREASLVEQDLSNDLEGRLCEEIASSKRKVDDNWAVDGEVDSDVEVMSNMSSSTCVEFNESPRSSAKARISRESPKRTHRRGSSLVLKVPPHAVSSKPLSPLSPIRKLDTGPYVGFSFNPLFFGHAESTLSEANEKMAMHDITSGVESRRRTLSLKLPQHESGESASVSRAGHKSELEGIRSLKRVKASPWKV</sequence>
<dbReference type="Proteomes" id="UP000054477">
    <property type="component" value="Unassembled WGS sequence"/>
</dbReference>
<reference evidence="4" key="2">
    <citation type="submission" date="2015-01" db="EMBL/GenBank/DDBJ databases">
        <title>Evolutionary Origins and Diversification of the Mycorrhizal Mutualists.</title>
        <authorList>
            <consortium name="DOE Joint Genome Institute"/>
            <consortium name="Mycorrhizal Genomics Consortium"/>
            <person name="Kohler A."/>
            <person name="Kuo A."/>
            <person name="Nagy L.G."/>
            <person name="Floudas D."/>
            <person name="Copeland A."/>
            <person name="Barry K.W."/>
            <person name="Cichocki N."/>
            <person name="Veneault-Fourrey C."/>
            <person name="LaButti K."/>
            <person name="Lindquist E.A."/>
            <person name="Lipzen A."/>
            <person name="Lundell T."/>
            <person name="Morin E."/>
            <person name="Murat C."/>
            <person name="Riley R."/>
            <person name="Ohm R."/>
            <person name="Sun H."/>
            <person name="Tunlid A."/>
            <person name="Henrissat B."/>
            <person name="Grigoriev I.V."/>
            <person name="Hibbett D.S."/>
            <person name="Martin F."/>
        </authorList>
    </citation>
    <scope>NUCLEOTIDE SEQUENCE [LARGE SCALE GENOMIC DNA]</scope>
    <source>
        <strain evidence="4">LaAM-08-1</strain>
    </source>
</reference>
<reference evidence="3 4" key="1">
    <citation type="submission" date="2014-04" db="EMBL/GenBank/DDBJ databases">
        <authorList>
            <consortium name="DOE Joint Genome Institute"/>
            <person name="Kuo A."/>
            <person name="Kohler A."/>
            <person name="Nagy L.G."/>
            <person name="Floudas D."/>
            <person name="Copeland A."/>
            <person name="Barry K.W."/>
            <person name="Cichocki N."/>
            <person name="Veneault-Fourrey C."/>
            <person name="LaButti K."/>
            <person name="Lindquist E.A."/>
            <person name="Lipzen A."/>
            <person name="Lundell T."/>
            <person name="Morin E."/>
            <person name="Murat C."/>
            <person name="Sun H."/>
            <person name="Tunlid A."/>
            <person name="Henrissat B."/>
            <person name="Grigoriev I.V."/>
            <person name="Hibbett D.S."/>
            <person name="Martin F."/>
            <person name="Nordberg H.P."/>
            <person name="Cantor M.N."/>
            <person name="Hua S.X."/>
        </authorList>
    </citation>
    <scope>NUCLEOTIDE SEQUENCE [LARGE SCALE GENOMIC DNA]</scope>
    <source>
        <strain evidence="3 4">LaAM-08-1</strain>
    </source>
</reference>
<dbReference type="AlphaFoldDB" id="A0A0C9Y608"/>
<reference evidence="3" key="3">
    <citation type="submission" date="2015-02" db="EMBL/GenBank/DDBJ databases">
        <title>Evolutionary Origins and Diversification of the Mycorrhizal Mutualists.</title>
        <authorList>
            <consortium name="DOE Joint Genome Institute"/>
            <consortium name="Mycorrhizal Genomics Consortium"/>
            <person name="Kohler A."/>
            <person name="Kuo A."/>
            <person name="Nagy L.G."/>
            <person name="Floudas D."/>
            <person name="Copeland A."/>
            <person name="Barry K.W."/>
            <person name="Cichocki N."/>
            <person name="Veneault-Fourrey C."/>
            <person name="LaButti K."/>
            <person name="Lindquist E.A."/>
            <person name="Lipzen A."/>
            <person name="Lundell T."/>
            <person name="Morin E."/>
            <person name="Murat C."/>
            <person name="Riley R."/>
            <person name="Ohm R."/>
            <person name="Sun H."/>
            <person name="Tunlid A."/>
            <person name="Henrissat B."/>
            <person name="Grigoriev I.V."/>
            <person name="Hibbett D.S."/>
            <person name="Martin F."/>
        </authorList>
    </citation>
    <scope>NUCLEOTIDE SEQUENCE</scope>
    <source>
        <strain evidence="3 4">LaAM-08-1</strain>
    </source>
</reference>
<evidence type="ECO:0000313" key="2">
    <source>
        <dbReference type="EMBL" id="KIJ89780.1"/>
    </source>
</evidence>
<evidence type="ECO:0000313" key="3">
    <source>
        <dbReference type="EMBL" id="KIK05627.1"/>
    </source>
</evidence>
<accession>A0A0C9Y608</accession>
<organism evidence="3 4">
    <name type="scientific">Laccaria amethystina LaAM-08-1</name>
    <dbReference type="NCBI Taxonomy" id="1095629"/>
    <lineage>
        <taxon>Eukaryota</taxon>
        <taxon>Fungi</taxon>
        <taxon>Dikarya</taxon>
        <taxon>Basidiomycota</taxon>
        <taxon>Agaricomycotina</taxon>
        <taxon>Agaricomycetes</taxon>
        <taxon>Agaricomycetidae</taxon>
        <taxon>Agaricales</taxon>
        <taxon>Agaricineae</taxon>
        <taxon>Hydnangiaceae</taxon>
        <taxon>Laccaria</taxon>
    </lineage>
</organism>
<dbReference type="EMBL" id="KN838558">
    <property type="protein sequence ID" value="KIK05627.1"/>
    <property type="molecule type" value="Genomic_DNA"/>
</dbReference>
<dbReference type="HOGENOM" id="CLU_547528_0_0_1"/>
<dbReference type="OrthoDB" id="3008788at2759"/>
<feature type="compositionally biased region" description="Polar residues" evidence="1">
    <location>
        <begin position="360"/>
        <end position="369"/>
    </location>
</feature>
<dbReference type="EMBL" id="KN839434">
    <property type="protein sequence ID" value="KIJ89780.1"/>
    <property type="molecule type" value="Genomic_DNA"/>
</dbReference>
<evidence type="ECO:0000256" key="1">
    <source>
        <dbReference type="SAM" id="MobiDB-lite"/>
    </source>
</evidence>
<feature type="region of interest" description="Disordered" evidence="1">
    <location>
        <begin position="360"/>
        <end position="389"/>
    </location>
</feature>
<proteinExistence type="predicted"/>
<gene>
    <name evidence="3" type="ORF">K443DRAFT_674927</name>
    <name evidence="2" type="ORF">K443DRAFT_687152</name>
</gene>
<evidence type="ECO:0000313" key="4">
    <source>
        <dbReference type="Proteomes" id="UP000054477"/>
    </source>
</evidence>